<dbReference type="GO" id="GO:0019464">
    <property type="term" value="P:glycine decarboxylation via glycine cleavage system"/>
    <property type="evidence" value="ECO:0007669"/>
    <property type="project" value="UniProtKB-UniRule"/>
</dbReference>
<dbReference type="NCBIfam" id="NF002270">
    <property type="entry name" value="PRK01202.1"/>
    <property type="match status" value="1"/>
</dbReference>
<dbReference type="InterPro" id="IPR002930">
    <property type="entry name" value="GCV_H"/>
</dbReference>
<evidence type="ECO:0000256" key="3">
    <source>
        <dbReference type="HAMAP-Rule" id="MF_00272"/>
    </source>
</evidence>
<evidence type="ECO:0000256" key="4">
    <source>
        <dbReference type="PIRSR" id="PIRSR617453-50"/>
    </source>
</evidence>
<dbReference type="InterPro" id="IPR003016">
    <property type="entry name" value="2-oxoA_DH_lipoyl-BS"/>
</dbReference>
<evidence type="ECO:0000256" key="2">
    <source>
        <dbReference type="ARBA" id="ARBA00022823"/>
    </source>
</evidence>
<dbReference type="InterPro" id="IPR011053">
    <property type="entry name" value="Single_hybrid_motif"/>
</dbReference>
<reference evidence="6 7" key="1">
    <citation type="journal article" date="2009" name="PLoS ONE">
        <title>Complete genome sequence of the aerobic CO-oxidizing thermophile Thermomicrobium roseum.</title>
        <authorList>
            <person name="Wu D."/>
            <person name="Raymond J."/>
            <person name="Wu M."/>
            <person name="Chatterji S."/>
            <person name="Ren Q."/>
            <person name="Graham J.E."/>
            <person name="Bryant D.A."/>
            <person name="Robb F."/>
            <person name="Colman A."/>
            <person name="Tallon L.J."/>
            <person name="Badger J.H."/>
            <person name="Madupu R."/>
            <person name="Ward N.L."/>
            <person name="Eisen J.A."/>
        </authorList>
    </citation>
    <scope>NUCLEOTIDE SEQUENCE [LARGE SCALE GENOMIC DNA]</scope>
    <source>
        <strain evidence="7">ATCC 27502 / DSM 5159 / P-2</strain>
    </source>
</reference>
<dbReference type="NCBIfam" id="TIGR00527">
    <property type="entry name" value="gcvH"/>
    <property type="match status" value="1"/>
</dbReference>
<gene>
    <name evidence="3 6" type="primary">gcvH</name>
    <name evidence="6" type="ordered locus">trd_0752</name>
</gene>
<name>B9KZ41_THERP</name>
<dbReference type="GO" id="GO:0005960">
    <property type="term" value="C:glycine cleavage complex"/>
    <property type="evidence" value="ECO:0007669"/>
    <property type="project" value="InterPro"/>
</dbReference>
<evidence type="ECO:0000259" key="5">
    <source>
        <dbReference type="PROSITE" id="PS50968"/>
    </source>
</evidence>
<dbReference type="PROSITE" id="PS50968">
    <property type="entry name" value="BIOTINYL_LIPOYL"/>
    <property type="match status" value="1"/>
</dbReference>
<organism evidence="6 7">
    <name type="scientific">Thermomicrobium roseum (strain ATCC 27502 / DSM 5159 / P-2)</name>
    <dbReference type="NCBI Taxonomy" id="309801"/>
    <lineage>
        <taxon>Bacteria</taxon>
        <taxon>Pseudomonadati</taxon>
        <taxon>Thermomicrobiota</taxon>
        <taxon>Thermomicrobia</taxon>
        <taxon>Thermomicrobiales</taxon>
        <taxon>Thermomicrobiaceae</taxon>
        <taxon>Thermomicrobium</taxon>
    </lineage>
</organism>
<dbReference type="KEGG" id="tro:trd_0752"/>
<proteinExistence type="inferred from homology"/>
<feature type="domain" description="Lipoyl-binding" evidence="5">
    <location>
        <begin position="24"/>
        <end position="106"/>
    </location>
</feature>
<comment type="function">
    <text evidence="3">The glycine cleavage system catalyzes the degradation of glycine. The H protein shuttles the methylamine group of glycine from the P protein to the T protein.</text>
</comment>
<dbReference type="HOGENOM" id="CLU_097408_2_2_0"/>
<dbReference type="GO" id="GO:0005737">
    <property type="term" value="C:cytoplasm"/>
    <property type="evidence" value="ECO:0007669"/>
    <property type="project" value="TreeGrafter"/>
</dbReference>
<feature type="modified residue" description="N6-lipoyllysine" evidence="3 4">
    <location>
        <position position="65"/>
    </location>
</feature>
<dbReference type="InterPro" id="IPR033753">
    <property type="entry name" value="GCV_H/Fam206"/>
</dbReference>
<dbReference type="EMBL" id="CP001275">
    <property type="protein sequence ID" value="ACM05575.1"/>
    <property type="molecule type" value="Genomic_DNA"/>
</dbReference>
<dbReference type="InterPro" id="IPR000089">
    <property type="entry name" value="Biotin_lipoyl"/>
</dbReference>
<dbReference type="GO" id="GO:0009249">
    <property type="term" value="P:protein lipoylation"/>
    <property type="evidence" value="ECO:0007669"/>
    <property type="project" value="TreeGrafter"/>
</dbReference>
<evidence type="ECO:0000313" key="6">
    <source>
        <dbReference type="EMBL" id="ACM05575.1"/>
    </source>
</evidence>
<evidence type="ECO:0000313" key="7">
    <source>
        <dbReference type="Proteomes" id="UP000000447"/>
    </source>
</evidence>
<dbReference type="eggNOG" id="COG0509">
    <property type="taxonomic scope" value="Bacteria"/>
</dbReference>
<comment type="cofactor">
    <cofactor evidence="3">
        <name>(R)-lipoate</name>
        <dbReference type="ChEBI" id="CHEBI:83088"/>
    </cofactor>
    <text evidence="3">Binds 1 lipoyl cofactor covalently.</text>
</comment>
<dbReference type="Proteomes" id="UP000000447">
    <property type="component" value="Chromosome"/>
</dbReference>
<evidence type="ECO:0000256" key="1">
    <source>
        <dbReference type="ARBA" id="ARBA00009249"/>
    </source>
</evidence>
<protein>
    <recommendedName>
        <fullName evidence="3">Glycine cleavage system H protein</fullName>
    </recommendedName>
</protein>
<dbReference type="SUPFAM" id="SSF51230">
    <property type="entry name" value="Single hybrid motif"/>
    <property type="match status" value="1"/>
</dbReference>
<dbReference type="PANTHER" id="PTHR11715">
    <property type="entry name" value="GLYCINE CLEAVAGE SYSTEM H PROTEIN"/>
    <property type="match status" value="1"/>
</dbReference>
<dbReference type="Pfam" id="PF01597">
    <property type="entry name" value="GCV_H"/>
    <property type="match status" value="1"/>
</dbReference>
<sequence>MMAEVREGLRYTRTHEWVRVEGDVAVVGVTDFAQSELGDITYLELPEPGTVVKQGESMGVIESVKAASDIYAPVSGEVVEVNRSVVDSPELVNKSPYDEAWLAKIRLSAPEELERLMDAAAYRQFLTETAAMA</sequence>
<dbReference type="AlphaFoldDB" id="B9KZ41"/>
<comment type="similarity">
    <text evidence="1 3">Belongs to the GcvH family.</text>
</comment>
<dbReference type="HAMAP" id="MF_00272">
    <property type="entry name" value="GcvH"/>
    <property type="match status" value="1"/>
</dbReference>
<dbReference type="PANTHER" id="PTHR11715:SF3">
    <property type="entry name" value="GLYCINE CLEAVAGE SYSTEM H PROTEIN-RELATED"/>
    <property type="match status" value="1"/>
</dbReference>
<dbReference type="CDD" id="cd06848">
    <property type="entry name" value="GCS_H"/>
    <property type="match status" value="1"/>
</dbReference>
<accession>B9KZ41</accession>
<dbReference type="STRING" id="309801.trd_0752"/>
<keyword evidence="2 3" id="KW-0450">Lipoyl</keyword>
<dbReference type="Gene3D" id="2.40.50.100">
    <property type="match status" value="1"/>
</dbReference>
<comment type="subunit">
    <text evidence="3">The glycine cleavage system is composed of four proteins: P, T, L and H.</text>
</comment>
<keyword evidence="7" id="KW-1185">Reference proteome</keyword>
<dbReference type="InterPro" id="IPR017453">
    <property type="entry name" value="GCV_H_sub"/>
</dbReference>
<dbReference type="PROSITE" id="PS00189">
    <property type="entry name" value="LIPOYL"/>
    <property type="match status" value="1"/>
</dbReference>